<keyword evidence="3" id="KW-1185">Reference proteome</keyword>
<comment type="caution">
    <text evidence="2">The sequence shown here is derived from an EMBL/GenBank/DDBJ whole genome shotgun (WGS) entry which is preliminary data.</text>
</comment>
<organism evidence="2 3">
    <name type="scientific">Nannocystis pusilla</name>
    <dbReference type="NCBI Taxonomy" id="889268"/>
    <lineage>
        <taxon>Bacteria</taxon>
        <taxon>Pseudomonadati</taxon>
        <taxon>Myxococcota</taxon>
        <taxon>Polyangia</taxon>
        <taxon>Nannocystales</taxon>
        <taxon>Nannocystaceae</taxon>
        <taxon>Nannocystis</taxon>
    </lineage>
</organism>
<dbReference type="AlphaFoldDB" id="A0A9X3ERM1"/>
<evidence type="ECO:0000313" key="3">
    <source>
        <dbReference type="Proteomes" id="UP001150924"/>
    </source>
</evidence>
<reference evidence="2" key="1">
    <citation type="submission" date="2022-11" db="EMBL/GenBank/DDBJ databases">
        <title>Minimal conservation of predation-associated metabolite biosynthetic gene clusters underscores biosynthetic potential of Myxococcota including descriptions for ten novel species: Archangium lansinium sp. nov., Myxococcus landrumus sp. nov., Nannocystis bai.</title>
        <authorList>
            <person name="Ahearne A."/>
            <person name="Stevens C."/>
            <person name="Phillips K."/>
        </authorList>
    </citation>
    <scope>NUCLEOTIDE SEQUENCE</scope>
    <source>
        <strain evidence="2">Na p29</strain>
    </source>
</reference>
<dbReference type="RefSeq" id="WP_267771218.1">
    <property type="nucleotide sequence ID" value="NZ_JAPNKE010000002.1"/>
</dbReference>
<accession>A0A9X3ERM1</accession>
<protein>
    <submittedName>
        <fullName evidence="2">Uncharacterized protein</fullName>
    </submittedName>
</protein>
<evidence type="ECO:0000256" key="1">
    <source>
        <dbReference type="SAM" id="MobiDB-lite"/>
    </source>
</evidence>
<proteinExistence type="predicted"/>
<dbReference type="EMBL" id="JAPNKE010000002">
    <property type="protein sequence ID" value="MCY1008615.1"/>
    <property type="molecule type" value="Genomic_DNA"/>
</dbReference>
<evidence type="ECO:0000313" key="2">
    <source>
        <dbReference type="EMBL" id="MCY1008615.1"/>
    </source>
</evidence>
<feature type="region of interest" description="Disordered" evidence="1">
    <location>
        <begin position="129"/>
        <end position="151"/>
    </location>
</feature>
<name>A0A9X3ERM1_9BACT</name>
<gene>
    <name evidence="2" type="ORF">OV079_24240</name>
</gene>
<dbReference type="Proteomes" id="UP001150924">
    <property type="component" value="Unassembled WGS sequence"/>
</dbReference>
<sequence>MHWPPLFVDLSVAAISDAEASTRSIHTPPIETKHALAGVALDRQGRPASGAGARVLAFEARAADAGRTAATDGPAAFELEDLDRRSVLREGMRAGSYPYERPTAYSHSEVLAWLTATIDGVRSGDDPVFDTSVADHGSSRQRDGSPIHAAK</sequence>